<dbReference type="Gene3D" id="3.30.930.10">
    <property type="entry name" value="Bira Bifunctional Protein, Domain 2"/>
    <property type="match status" value="1"/>
</dbReference>
<dbReference type="Pfam" id="PF01409">
    <property type="entry name" value="tRNA-synt_2d"/>
    <property type="match status" value="1"/>
</dbReference>
<dbReference type="AlphaFoldDB" id="A0A518AXK2"/>
<dbReference type="PANTHER" id="PTHR11538">
    <property type="entry name" value="PHENYLALANYL-TRNA SYNTHETASE"/>
    <property type="match status" value="1"/>
</dbReference>
<dbReference type="EMBL" id="CP036279">
    <property type="protein sequence ID" value="QDU59458.1"/>
    <property type="molecule type" value="Genomic_DNA"/>
</dbReference>
<name>A0A518AXK2_9BACT</name>
<evidence type="ECO:0000256" key="6">
    <source>
        <dbReference type="ARBA" id="ARBA00022723"/>
    </source>
</evidence>
<keyword evidence="5 13" id="KW-0436">Ligase</keyword>
<evidence type="ECO:0000256" key="13">
    <source>
        <dbReference type="HAMAP-Rule" id="MF_00281"/>
    </source>
</evidence>
<keyword evidence="7 13" id="KW-0547">Nucleotide-binding</keyword>
<dbReference type="InterPro" id="IPR004529">
    <property type="entry name" value="Phe-tRNA-synth_IIc_asu"/>
</dbReference>
<feature type="binding site" evidence="13">
    <location>
        <position position="253"/>
    </location>
    <ligand>
        <name>Mg(2+)</name>
        <dbReference type="ChEBI" id="CHEBI:18420"/>
        <note>shared with beta subunit</note>
    </ligand>
</feature>
<dbReference type="InterPro" id="IPR002319">
    <property type="entry name" value="Phenylalanyl-tRNA_Synthase"/>
</dbReference>
<evidence type="ECO:0000256" key="1">
    <source>
        <dbReference type="ARBA" id="ARBA00004496"/>
    </source>
</evidence>
<keyword evidence="6 13" id="KW-0479">Metal-binding</keyword>
<accession>A0A518AXK2</accession>
<dbReference type="SUPFAM" id="SSF55681">
    <property type="entry name" value="Class II aaRS and biotin synthetases"/>
    <property type="match status" value="1"/>
</dbReference>
<evidence type="ECO:0000256" key="8">
    <source>
        <dbReference type="ARBA" id="ARBA00022840"/>
    </source>
</evidence>
<keyword evidence="4 13" id="KW-0963">Cytoplasm</keyword>
<evidence type="ECO:0000256" key="4">
    <source>
        <dbReference type="ARBA" id="ARBA00022490"/>
    </source>
</evidence>
<dbReference type="RefSeq" id="WP_145253765.1">
    <property type="nucleotide sequence ID" value="NZ_CP036279.1"/>
</dbReference>
<dbReference type="PROSITE" id="PS50862">
    <property type="entry name" value="AA_TRNA_LIGASE_II"/>
    <property type="match status" value="1"/>
</dbReference>
<dbReference type="HAMAP" id="MF_00281">
    <property type="entry name" value="Phe_tRNA_synth_alpha1"/>
    <property type="match status" value="1"/>
</dbReference>
<dbReference type="PANTHER" id="PTHR11538:SF41">
    <property type="entry name" value="PHENYLALANINE--TRNA LIGASE, MITOCHONDRIAL"/>
    <property type="match status" value="1"/>
</dbReference>
<comment type="catalytic activity">
    <reaction evidence="12 13">
        <text>tRNA(Phe) + L-phenylalanine + ATP = L-phenylalanyl-tRNA(Phe) + AMP + diphosphate + H(+)</text>
        <dbReference type="Rhea" id="RHEA:19413"/>
        <dbReference type="Rhea" id="RHEA-COMP:9668"/>
        <dbReference type="Rhea" id="RHEA-COMP:9699"/>
        <dbReference type="ChEBI" id="CHEBI:15378"/>
        <dbReference type="ChEBI" id="CHEBI:30616"/>
        <dbReference type="ChEBI" id="CHEBI:33019"/>
        <dbReference type="ChEBI" id="CHEBI:58095"/>
        <dbReference type="ChEBI" id="CHEBI:78442"/>
        <dbReference type="ChEBI" id="CHEBI:78531"/>
        <dbReference type="ChEBI" id="CHEBI:456215"/>
        <dbReference type="EC" id="6.1.1.20"/>
    </reaction>
</comment>
<dbReference type="EC" id="6.1.1.20" evidence="13"/>
<evidence type="ECO:0000256" key="7">
    <source>
        <dbReference type="ARBA" id="ARBA00022741"/>
    </source>
</evidence>
<keyword evidence="9 13" id="KW-0460">Magnesium</keyword>
<evidence type="ECO:0000256" key="5">
    <source>
        <dbReference type="ARBA" id="ARBA00022598"/>
    </source>
</evidence>
<organism evidence="15 16">
    <name type="scientific">Kolteria novifilia</name>
    <dbReference type="NCBI Taxonomy" id="2527975"/>
    <lineage>
        <taxon>Bacteria</taxon>
        <taxon>Pseudomonadati</taxon>
        <taxon>Planctomycetota</taxon>
        <taxon>Planctomycetia</taxon>
        <taxon>Kolteriales</taxon>
        <taxon>Kolteriaceae</taxon>
        <taxon>Kolteria</taxon>
    </lineage>
</organism>
<keyword evidence="16" id="KW-1185">Reference proteome</keyword>
<evidence type="ECO:0000313" key="16">
    <source>
        <dbReference type="Proteomes" id="UP000317093"/>
    </source>
</evidence>
<evidence type="ECO:0000256" key="2">
    <source>
        <dbReference type="ARBA" id="ARBA00010207"/>
    </source>
</evidence>
<dbReference type="InterPro" id="IPR004188">
    <property type="entry name" value="Phe-tRNA_ligase_II_N"/>
</dbReference>
<keyword evidence="11 13" id="KW-0030">Aminoacyl-tRNA synthetase</keyword>
<keyword evidence="10 13" id="KW-0648">Protein biosynthesis</keyword>
<comment type="subunit">
    <text evidence="3 13">Tetramer of two alpha and two beta subunits.</text>
</comment>
<evidence type="ECO:0000256" key="3">
    <source>
        <dbReference type="ARBA" id="ARBA00011209"/>
    </source>
</evidence>
<dbReference type="InterPro" id="IPR006195">
    <property type="entry name" value="aa-tRNA-synth_II"/>
</dbReference>
<dbReference type="GO" id="GO:0005737">
    <property type="term" value="C:cytoplasm"/>
    <property type="evidence" value="ECO:0007669"/>
    <property type="project" value="UniProtKB-SubCell"/>
</dbReference>
<dbReference type="GO" id="GO:0006432">
    <property type="term" value="P:phenylalanyl-tRNA aminoacylation"/>
    <property type="evidence" value="ECO:0007669"/>
    <property type="project" value="UniProtKB-UniRule"/>
</dbReference>
<dbReference type="GO" id="GO:0004826">
    <property type="term" value="F:phenylalanine-tRNA ligase activity"/>
    <property type="evidence" value="ECO:0007669"/>
    <property type="project" value="UniProtKB-UniRule"/>
</dbReference>
<dbReference type="CDD" id="cd00496">
    <property type="entry name" value="PheRS_alpha_core"/>
    <property type="match status" value="1"/>
</dbReference>
<dbReference type="Pfam" id="PF02912">
    <property type="entry name" value="Phe_tRNA-synt_N"/>
    <property type="match status" value="1"/>
</dbReference>
<comment type="cofactor">
    <cofactor evidence="13">
        <name>Mg(2+)</name>
        <dbReference type="ChEBI" id="CHEBI:18420"/>
    </cofactor>
    <text evidence="13">Binds 2 magnesium ions per tetramer.</text>
</comment>
<comment type="subcellular location">
    <subcellularLocation>
        <location evidence="1 13">Cytoplasm</location>
    </subcellularLocation>
</comment>
<dbReference type="InterPro" id="IPR010978">
    <property type="entry name" value="tRNA-bd_arm"/>
</dbReference>
<dbReference type="Proteomes" id="UP000317093">
    <property type="component" value="Chromosome"/>
</dbReference>
<gene>
    <name evidence="13 15" type="primary">pheS</name>
    <name evidence="15" type="ORF">Pan216_02860</name>
</gene>
<evidence type="ECO:0000313" key="15">
    <source>
        <dbReference type="EMBL" id="QDU59458.1"/>
    </source>
</evidence>
<dbReference type="GO" id="GO:0000287">
    <property type="term" value="F:magnesium ion binding"/>
    <property type="evidence" value="ECO:0007669"/>
    <property type="project" value="UniProtKB-UniRule"/>
</dbReference>
<protein>
    <recommendedName>
        <fullName evidence="13">Phenylalanine--tRNA ligase alpha subunit</fullName>
        <ecNumber evidence="13">6.1.1.20</ecNumber>
    </recommendedName>
    <alternativeName>
        <fullName evidence="13">Phenylalanyl-tRNA synthetase alpha subunit</fullName>
        <shortName evidence="13">PheRS</shortName>
    </alternativeName>
</protein>
<sequence>MAEDDLTSSLKRLEEARSAALALIDSGDLEQAKSKYLGRKGEFRQLQQLLGKLPADQKPEYGKAFNQCHRAVEDAFKAAQAGQSAKKPKGPRFDLLPGARFPVGVRHPLIQTIEEISDIFGRMGFRLAEGPDVEDVFHNFVALNIPDDHPARDPRDNFYIDDSLMLRSQTSTVQIRVMEKQPPPVRIISIGRVYRPDTADATHSPMFHQVEGLYVAEEATMADLKTILRMFCQTYLGEHVDIRFRPSFFPFTEPSIEVDMRWSESEDRWIELGGAGMVDPNVFKAVGYDPEKVSGFAFGLGVERLAMRRHDVSDLRLFFENDVRFLRQFA</sequence>
<reference evidence="15 16" key="1">
    <citation type="submission" date="2019-02" db="EMBL/GenBank/DDBJ databases">
        <title>Deep-cultivation of Planctomycetes and their phenomic and genomic characterization uncovers novel biology.</title>
        <authorList>
            <person name="Wiegand S."/>
            <person name="Jogler M."/>
            <person name="Boedeker C."/>
            <person name="Pinto D."/>
            <person name="Vollmers J."/>
            <person name="Rivas-Marin E."/>
            <person name="Kohn T."/>
            <person name="Peeters S.H."/>
            <person name="Heuer A."/>
            <person name="Rast P."/>
            <person name="Oberbeckmann S."/>
            <person name="Bunk B."/>
            <person name="Jeske O."/>
            <person name="Meyerdierks A."/>
            <person name="Storesund J.E."/>
            <person name="Kallscheuer N."/>
            <person name="Luecker S."/>
            <person name="Lage O.M."/>
            <person name="Pohl T."/>
            <person name="Merkel B.J."/>
            <person name="Hornburger P."/>
            <person name="Mueller R.-W."/>
            <person name="Bruemmer F."/>
            <person name="Labrenz M."/>
            <person name="Spormann A.M."/>
            <person name="Op den Camp H."/>
            <person name="Overmann J."/>
            <person name="Amann R."/>
            <person name="Jetten M.S.M."/>
            <person name="Mascher T."/>
            <person name="Medema M.H."/>
            <person name="Devos D.P."/>
            <person name="Kaster A.-K."/>
            <person name="Ovreas L."/>
            <person name="Rohde M."/>
            <person name="Galperin M.Y."/>
            <person name="Jogler C."/>
        </authorList>
    </citation>
    <scope>NUCLEOTIDE SEQUENCE [LARGE SCALE GENOMIC DNA]</scope>
    <source>
        <strain evidence="15 16">Pan216</strain>
    </source>
</reference>
<dbReference type="InterPro" id="IPR022911">
    <property type="entry name" value="Phe_tRNA_ligase_alpha1_bac"/>
</dbReference>
<dbReference type="OrthoDB" id="9800719at2"/>
<dbReference type="SUPFAM" id="SSF46589">
    <property type="entry name" value="tRNA-binding arm"/>
    <property type="match status" value="1"/>
</dbReference>
<proteinExistence type="inferred from homology"/>
<dbReference type="InterPro" id="IPR045864">
    <property type="entry name" value="aa-tRNA-synth_II/BPL/LPL"/>
</dbReference>
<evidence type="ECO:0000256" key="12">
    <source>
        <dbReference type="ARBA" id="ARBA00049255"/>
    </source>
</evidence>
<evidence type="ECO:0000259" key="14">
    <source>
        <dbReference type="PROSITE" id="PS50862"/>
    </source>
</evidence>
<dbReference type="NCBIfam" id="TIGR00468">
    <property type="entry name" value="pheS"/>
    <property type="match status" value="1"/>
</dbReference>
<feature type="domain" description="Aminoacyl-transfer RNA synthetases class-II family profile" evidence="14">
    <location>
        <begin position="116"/>
        <end position="307"/>
    </location>
</feature>
<dbReference type="GO" id="GO:0000049">
    <property type="term" value="F:tRNA binding"/>
    <property type="evidence" value="ECO:0007669"/>
    <property type="project" value="InterPro"/>
</dbReference>
<keyword evidence="8 13" id="KW-0067">ATP-binding</keyword>
<evidence type="ECO:0000256" key="10">
    <source>
        <dbReference type="ARBA" id="ARBA00022917"/>
    </source>
</evidence>
<comment type="similarity">
    <text evidence="2 13">Belongs to the class-II aminoacyl-tRNA synthetase family. Phe-tRNA synthetase alpha subunit type 1 subfamily.</text>
</comment>
<evidence type="ECO:0000256" key="9">
    <source>
        <dbReference type="ARBA" id="ARBA00022842"/>
    </source>
</evidence>
<dbReference type="KEGG" id="knv:Pan216_02860"/>
<dbReference type="GO" id="GO:0005524">
    <property type="term" value="F:ATP binding"/>
    <property type="evidence" value="ECO:0007669"/>
    <property type="project" value="UniProtKB-UniRule"/>
</dbReference>
<evidence type="ECO:0000256" key="11">
    <source>
        <dbReference type="ARBA" id="ARBA00023146"/>
    </source>
</evidence>